<name>I5C543_9BACT</name>
<feature type="domain" description="UspA" evidence="2">
    <location>
        <begin position="1"/>
        <end position="142"/>
    </location>
</feature>
<dbReference type="InterPro" id="IPR006016">
    <property type="entry name" value="UspA"/>
</dbReference>
<evidence type="ECO:0000256" key="1">
    <source>
        <dbReference type="ARBA" id="ARBA00008791"/>
    </source>
</evidence>
<dbReference type="RefSeq" id="WP_009054613.1">
    <property type="nucleotide sequence ID" value="NZ_AJYA01000017.1"/>
</dbReference>
<dbReference type="SUPFAM" id="SSF52402">
    <property type="entry name" value="Adenine nucleotide alpha hydrolases-like"/>
    <property type="match status" value="2"/>
</dbReference>
<proteinExistence type="inferred from homology"/>
<evidence type="ECO:0000259" key="2">
    <source>
        <dbReference type="Pfam" id="PF00582"/>
    </source>
</evidence>
<dbReference type="CDD" id="cd00293">
    <property type="entry name" value="USP-like"/>
    <property type="match status" value="1"/>
</dbReference>
<dbReference type="PRINTS" id="PR01438">
    <property type="entry name" value="UNVRSLSTRESS"/>
</dbReference>
<dbReference type="PANTHER" id="PTHR46268">
    <property type="entry name" value="STRESS RESPONSE PROTEIN NHAX"/>
    <property type="match status" value="1"/>
</dbReference>
<dbReference type="Proteomes" id="UP000005551">
    <property type="component" value="Unassembled WGS sequence"/>
</dbReference>
<dbReference type="STRING" id="1189621.A3SI_08456"/>
<keyword evidence="4" id="KW-1185">Reference proteome</keyword>
<dbReference type="OrthoDB" id="1522603at2"/>
<reference evidence="3 4" key="1">
    <citation type="submission" date="2012-05" db="EMBL/GenBank/DDBJ databases">
        <title>Genome sequence of Nitritalea halalkaliphila LW7.</title>
        <authorList>
            <person name="Jangir P.K."/>
            <person name="Singh A."/>
            <person name="Shivaji S."/>
            <person name="Sharma R."/>
        </authorList>
    </citation>
    <scope>NUCLEOTIDE SEQUENCE [LARGE SCALE GENOMIC DNA]</scope>
    <source>
        <strain evidence="3 4">LW7</strain>
    </source>
</reference>
<dbReference type="EMBL" id="AJYA01000017">
    <property type="protein sequence ID" value="EIM76945.1"/>
    <property type="molecule type" value="Genomic_DNA"/>
</dbReference>
<accession>I5C543</accession>
<comment type="caution">
    <text evidence="3">The sequence shown here is derived from an EMBL/GenBank/DDBJ whole genome shotgun (WGS) entry which is preliminary data.</text>
</comment>
<dbReference type="PANTHER" id="PTHR46268:SF6">
    <property type="entry name" value="UNIVERSAL STRESS PROTEIN UP12"/>
    <property type="match status" value="1"/>
</dbReference>
<dbReference type="Gene3D" id="3.40.50.12370">
    <property type="match status" value="1"/>
</dbReference>
<comment type="similarity">
    <text evidence="1">Belongs to the universal stress protein A family.</text>
</comment>
<dbReference type="InterPro" id="IPR006015">
    <property type="entry name" value="Universal_stress_UspA"/>
</dbReference>
<gene>
    <name evidence="3" type="ORF">A3SI_08456</name>
</gene>
<organism evidence="3 4">
    <name type="scientific">Nitritalea halalkaliphila LW7</name>
    <dbReference type="NCBI Taxonomy" id="1189621"/>
    <lineage>
        <taxon>Bacteria</taxon>
        <taxon>Pseudomonadati</taxon>
        <taxon>Bacteroidota</taxon>
        <taxon>Cytophagia</taxon>
        <taxon>Cytophagales</taxon>
        <taxon>Cyclobacteriaceae</taxon>
        <taxon>Nitritalea</taxon>
    </lineage>
</organism>
<evidence type="ECO:0000313" key="4">
    <source>
        <dbReference type="Proteomes" id="UP000005551"/>
    </source>
</evidence>
<dbReference type="Pfam" id="PF00582">
    <property type="entry name" value="Usp"/>
    <property type="match status" value="1"/>
</dbReference>
<dbReference type="AlphaFoldDB" id="I5C543"/>
<protein>
    <submittedName>
        <fullName evidence="3">UspA domain-containing protein</fullName>
    </submittedName>
</protein>
<evidence type="ECO:0000313" key="3">
    <source>
        <dbReference type="EMBL" id="EIM76945.1"/>
    </source>
</evidence>
<sequence>MKKILVPIDFSPYAAAAFETAMRIAAKGESSIIAVNVVGSTLDWASMRPEAKEKETKILDQLQEATAKLGEFLAPYTQPHVPLHTQVLVGIPYDQVCKLAAAENTDLIVLGAYGQGHAPEKHIGSHVQRILREAHCPVLAVKKALNGNALRKMVFAAKFHSDSKEAFLQLRPLIRQLRCSVHFLYINTPEGFTRTADADAAMQQYANGLEDIVIHKHIYNDTSAEAGILNFAQKLDAGFIAFATNERKNSRTYQIGHTETVLFKGDYAVLSVKFT</sequence>